<dbReference type="Proteomes" id="UP000010091">
    <property type="component" value="Chromosome 1"/>
</dbReference>
<proteinExistence type="predicted"/>
<dbReference type="HOGENOM" id="CLU_2359674_0_0_1"/>
<dbReference type="AlphaFoldDB" id="J9VCZ1"/>
<dbReference type="GeneID" id="23890161"/>
<reference evidence="1 2" key="1">
    <citation type="journal article" date="2014" name="PLoS Genet.">
        <title>Analysis of the genome and transcriptome of Cryptococcus neoformans var. grubii reveals complex RNA expression and microevolution leading to virulence attenuation.</title>
        <authorList>
            <person name="Janbon G."/>
            <person name="Ormerod K.L."/>
            <person name="Paulet D."/>
            <person name="Byrnes E.J.III."/>
            <person name="Yadav V."/>
            <person name="Chatterjee G."/>
            <person name="Mullapudi N."/>
            <person name="Hon C.C."/>
            <person name="Billmyre R.B."/>
            <person name="Brunel F."/>
            <person name="Bahn Y.S."/>
            <person name="Chen W."/>
            <person name="Chen Y."/>
            <person name="Chow E.W."/>
            <person name="Coppee J.Y."/>
            <person name="Floyd-Averette A."/>
            <person name="Gaillardin C."/>
            <person name="Gerik K.J."/>
            <person name="Goldberg J."/>
            <person name="Gonzalez-Hilarion S."/>
            <person name="Gujja S."/>
            <person name="Hamlin J.L."/>
            <person name="Hsueh Y.P."/>
            <person name="Ianiri G."/>
            <person name="Jones S."/>
            <person name="Kodira C.D."/>
            <person name="Kozubowski L."/>
            <person name="Lam W."/>
            <person name="Marra M."/>
            <person name="Mesner L.D."/>
            <person name="Mieczkowski P.A."/>
            <person name="Moyrand F."/>
            <person name="Nielsen K."/>
            <person name="Proux C."/>
            <person name="Rossignol T."/>
            <person name="Schein J.E."/>
            <person name="Sun S."/>
            <person name="Wollschlaeger C."/>
            <person name="Wood I.A."/>
            <person name="Zeng Q."/>
            <person name="Neuveglise C."/>
            <person name="Newlon C.S."/>
            <person name="Perfect J.R."/>
            <person name="Lodge J.K."/>
            <person name="Idnurm A."/>
            <person name="Stajich J.E."/>
            <person name="Kronstad J.W."/>
            <person name="Sanyal K."/>
            <person name="Heitman J."/>
            <person name="Fraser J.A."/>
            <person name="Cuomo C.A."/>
            <person name="Dietrich F.S."/>
        </authorList>
    </citation>
    <scope>NUCLEOTIDE SEQUENCE [LARGE SCALE GENOMIC DNA]</scope>
    <source>
        <strain evidence="2">H99 / ATCC 208821 / CBS 10515 / FGSC 9487</strain>
    </source>
</reference>
<keyword evidence="2" id="KW-1185">Reference proteome</keyword>
<protein>
    <submittedName>
        <fullName evidence="1">Uncharacterized protein</fullName>
    </submittedName>
</protein>
<sequence length="96" mass="10998">MCDPCWLRLAASDLTTTLDASKQATFGCVWMRQQGGGMVHGGGQGGGCWRYSTLYRLQTAGRERITECGRTPEEQTVSKAGWRERWARWKGWRWRI</sequence>
<name>J9VCZ1_CRYN9</name>
<evidence type="ECO:0000313" key="2">
    <source>
        <dbReference type="Proteomes" id="UP000010091"/>
    </source>
</evidence>
<accession>J9VCZ1</accession>
<gene>
    <name evidence="1" type="ORF">CNAG_07304</name>
</gene>
<evidence type="ECO:0000313" key="1">
    <source>
        <dbReference type="EMBL" id="AFR92137.2"/>
    </source>
</evidence>
<dbReference type="EMBL" id="CP003820">
    <property type="protein sequence ID" value="AFR92137.2"/>
    <property type="molecule type" value="Genomic_DNA"/>
</dbReference>
<organism evidence="1 2">
    <name type="scientific">Cryptococcus neoformans (strain H99 / ATCC 208821 / CBS 10515 / FGSC 9487)</name>
    <name type="common">Cryptococcus neoformans var. grubii serotype A</name>
    <dbReference type="NCBI Taxonomy" id="235443"/>
    <lineage>
        <taxon>Eukaryota</taxon>
        <taxon>Fungi</taxon>
        <taxon>Dikarya</taxon>
        <taxon>Basidiomycota</taxon>
        <taxon>Agaricomycotina</taxon>
        <taxon>Tremellomycetes</taxon>
        <taxon>Tremellales</taxon>
        <taxon>Cryptococcaceae</taxon>
        <taxon>Cryptococcus</taxon>
        <taxon>Cryptococcus neoformans species complex</taxon>
    </lineage>
</organism>
<dbReference type="RefSeq" id="XP_012046142.1">
    <property type="nucleotide sequence ID" value="XM_012190752.1"/>
</dbReference>
<dbReference type="KEGG" id="cng:CNAG_07304"/>
<dbReference type="VEuPathDB" id="FungiDB:CNAG_07304"/>